<feature type="transmembrane region" description="Helical" evidence="1">
    <location>
        <begin position="98"/>
        <end position="116"/>
    </location>
</feature>
<keyword evidence="3" id="KW-1185">Reference proteome</keyword>
<dbReference type="Proteomes" id="UP001198220">
    <property type="component" value="Unassembled WGS sequence"/>
</dbReference>
<evidence type="ECO:0000256" key="1">
    <source>
        <dbReference type="SAM" id="Phobius"/>
    </source>
</evidence>
<protein>
    <submittedName>
        <fullName evidence="2">QueT transporter family protein</fullName>
    </submittedName>
</protein>
<feature type="transmembrane region" description="Helical" evidence="1">
    <location>
        <begin position="71"/>
        <end position="91"/>
    </location>
</feature>
<dbReference type="EMBL" id="JAJEPS010000001">
    <property type="protein sequence ID" value="MCC2125065.1"/>
    <property type="molecule type" value="Genomic_DNA"/>
</dbReference>
<dbReference type="PANTHER" id="PTHR40044:SF1">
    <property type="entry name" value="INTEGRAL MEMBRANE PROTEIN"/>
    <property type="match status" value="1"/>
</dbReference>
<dbReference type="RefSeq" id="WP_118770610.1">
    <property type="nucleotide sequence ID" value="NZ_JAJEPS010000001.1"/>
</dbReference>
<dbReference type="InterPro" id="IPR010387">
    <property type="entry name" value="QueT"/>
</dbReference>
<feature type="transmembrane region" description="Helical" evidence="1">
    <location>
        <begin position="6"/>
        <end position="27"/>
    </location>
</feature>
<gene>
    <name evidence="2" type="ORF">LKD36_02605</name>
</gene>
<proteinExistence type="predicted"/>
<evidence type="ECO:0000313" key="2">
    <source>
        <dbReference type="EMBL" id="MCC2125065.1"/>
    </source>
</evidence>
<dbReference type="PIRSF" id="PIRSF031501">
    <property type="entry name" value="QueT"/>
    <property type="match status" value="1"/>
</dbReference>
<evidence type="ECO:0000313" key="3">
    <source>
        <dbReference type="Proteomes" id="UP001198220"/>
    </source>
</evidence>
<feature type="transmembrane region" description="Helical" evidence="1">
    <location>
        <begin position="39"/>
        <end position="65"/>
    </location>
</feature>
<keyword evidence="1" id="KW-1133">Transmembrane helix</keyword>
<dbReference type="Pfam" id="PF06177">
    <property type="entry name" value="QueT"/>
    <property type="match status" value="1"/>
</dbReference>
<reference evidence="2 3" key="1">
    <citation type="submission" date="2021-10" db="EMBL/GenBank/DDBJ databases">
        <title>Anaerobic single-cell dispensing facilitates the cultivation of human gut bacteria.</title>
        <authorList>
            <person name="Afrizal A."/>
        </authorList>
    </citation>
    <scope>NUCLEOTIDE SEQUENCE [LARGE SCALE GENOMIC DNA]</scope>
    <source>
        <strain evidence="2 3">CLA-AA-H276</strain>
    </source>
</reference>
<dbReference type="AlphaFoldDB" id="A0AAE3A700"/>
<feature type="transmembrane region" description="Helical" evidence="1">
    <location>
        <begin position="128"/>
        <end position="152"/>
    </location>
</feature>
<name>A0AAE3A700_9FIRM</name>
<sequence length="167" mass="17619">MKTNNKVLFMTQAAMIAAIYVVLCLVFEPISYGAIQTRVAEALTVLPFFTPAAIPGLFIGCLIANALGGGILLDVLAGSLTTLAAAYLTWMLRGKSKFLASVPPVVLNAIVIPWVLKFGYGEPLPIPFLMVTVGLGEILTASIMGTVLLCVLARYKGVIFKNTASAA</sequence>
<comment type="caution">
    <text evidence="2">The sequence shown here is derived from an EMBL/GenBank/DDBJ whole genome shotgun (WGS) entry which is preliminary data.</text>
</comment>
<organism evidence="2 3">
    <name type="scientific">Hominiventricola filiformis</name>
    <dbReference type="NCBI Taxonomy" id="2885352"/>
    <lineage>
        <taxon>Bacteria</taxon>
        <taxon>Bacillati</taxon>
        <taxon>Bacillota</taxon>
        <taxon>Clostridia</taxon>
        <taxon>Lachnospirales</taxon>
        <taxon>Lachnospiraceae</taxon>
        <taxon>Hominiventricola</taxon>
    </lineage>
</organism>
<keyword evidence="1" id="KW-0812">Transmembrane</keyword>
<keyword evidence="1" id="KW-0472">Membrane</keyword>
<dbReference type="PANTHER" id="PTHR40044">
    <property type="entry name" value="INTEGRAL MEMBRANE PROTEIN-RELATED"/>
    <property type="match status" value="1"/>
</dbReference>
<accession>A0AAE3A700</accession>